<dbReference type="OrthoDB" id="9794041at2"/>
<dbReference type="PANTHER" id="PTHR28055:SF1">
    <property type="entry name" value="ALTERED INHERITANCE OF MITOCHONDRIA PROTEIN 41, MITOCHONDRIAL"/>
    <property type="match status" value="1"/>
</dbReference>
<dbReference type="PATRIC" id="fig|1330330.3.peg.441"/>
<sequence>MDLYERIQAEIKAAMKEKNQIKLTALRSVVAGVKNFLTSSAEARNSEITDELVLNILFKEAKKREESIEAYKNAGRDDLATSEEAELAVLKEFMPKLLSESEIREIAIEVIDEIGASKPSDLGRVMKKLMPRVKGRADGKLVNRIVRELLEC</sequence>
<dbReference type="Pfam" id="PF09424">
    <property type="entry name" value="YqeY"/>
    <property type="match status" value="1"/>
</dbReference>
<proteinExistence type="predicted"/>
<dbReference type="PANTHER" id="PTHR28055">
    <property type="entry name" value="ALTERED INHERITANCE OF MITOCHONDRIA PROTEIN 41, MITOCHONDRIAL"/>
    <property type="match status" value="1"/>
</dbReference>
<dbReference type="GO" id="GO:0016884">
    <property type="term" value="F:carbon-nitrogen ligase activity, with glutamine as amido-N-donor"/>
    <property type="evidence" value="ECO:0007669"/>
    <property type="project" value="InterPro"/>
</dbReference>
<evidence type="ECO:0000313" key="2">
    <source>
        <dbReference type="Proteomes" id="UP000035159"/>
    </source>
</evidence>
<dbReference type="STRING" id="1330330.IX53_02155"/>
<dbReference type="Gene3D" id="1.10.1510.10">
    <property type="entry name" value="Uncharacterised protein YqeY/AIM41 PF09424, N-terminal domain"/>
    <property type="match status" value="1"/>
</dbReference>
<dbReference type="InterPro" id="IPR003789">
    <property type="entry name" value="Asn/Gln_tRNA_amidoTrase-B-like"/>
</dbReference>
<accession>A0A0G2ZB71</accession>
<protein>
    <submittedName>
        <fullName evidence="1">Glutamyl-tRNA amidotransferase</fullName>
    </submittedName>
</protein>
<reference evidence="1 2" key="1">
    <citation type="submission" date="2015-04" db="EMBL/GenBank/DDBJ databases">
        <title>Complete Genome Sequence of Kosmotoga pacifica SLHLJ1.</title>
        <authorList>
            <person name="Jiang L.J."/>
            <person name="Shao Z.Z."/>
            <person name="Jebbar M."/>
        </authorList>
    </citation>
    <scope>NUCLEOTIDE SEQUENCE [LARGE SCALE GENOMIC DNA]</scope>
    <source>
        <strain evidence="1 2">SLHLJ1</strain>
    </source>
</reference>
<keyword evidence="2" id="KW-1185">Reference proteome</keyword>
<evidence type="ECO:0000313" key="1">
    <source>
        <dbReference type="EMBL" id="AKI96819.1"/>
    </source>
</evidence>
<dbReference type="EMBL" id="CP011232">
    <property type="protein sequence ID" value="AKI96819.1"/>
    <property type="molecule type" value="Genomic_DNA"/>
</dbReference>
<name>A0A0G2ZB71_9BACT</name>
<dbReference type="InterPro" id="IPR042184">
    <property type="entry name" value="YqeY/Aim41_N"/>
</dbReference>
<keyword evidence="1" id="KW-0808">Transferase</keyword>
<dbReference type="RefSeq" id="WP_047753954.1">
    <property type="nucleotide sequence ID" value="NZ_CAJUHA010000004.1"/>
</dbReference>
<dbReference type="GO" id="GO:0016740">
    <property type="term" value="F:transferase activity"/>
    <property type="evidence" value="ECO:0007669"/>
    <property type="project" value="UniProtKB-KW"/>
</dbReference>
<dbReference type="InterPro" id="IPR019004">
    <property type="entry name" value="YqeY/Aim41"/>
</dbReference>
<dbReference type="KEGG" id="kpf:IX53_02155"/>
<dbReference type="InterPro" id="IPR023168">
    <property type="entry name" value="GatB_Yqey_C_2"/>
</dbReference>
<dbReference type="Proteomes" id="UP000035159">
    <property type="component" value="Chromosome"/>
</dbReference>
<dbReference type="SUPFAM" id="SSF89095">
    <property type="entry name" value="GatB/YqeY motif"/>
    <property type="match status" value="1"/>
</dbReference>
<gene>
    <name evidence="1" type="ORF">IX53_02155</name>
</gene>
<organism evidence="1 2">
    <name type="scientific">Kosmotoga pacifica</name>
    <dbReference type="NCBI Taxonomy" id="1330330"/>
    <lineage>
        <taxon>Bacteria</taxon>
        <taxon>Thermotogati</taxon>
        <taxon>Thermotogota</taxon>
        <taxon>Thermotogae</taxon>
        <taxon>Kosmotogales</taxon>
        <taxon>Kosmotogaceae</taxon>
        <taxon>Kosmotoga</taxon>
    </lineage>
</organism>
<dbReference type="AlphaFoldDB" id="A0A0G2ZB71"/>
<dbReference type="Gene3D" id="1.10.10.410">
    <property type="match status" value="1"/>
</dbReference>